<evidence type="ECO:0000313" key="8">
    <source>
        <dbReference type="EMBL" id="OXA52764.1"/>
    </source>
</evidence>
<sequence length="905" mass="103429">MGDIKKFKGKRKIPGFNGNLLFYAHGKECLMQISEKLSVVDTFGCDMVAGVCRHLLLNNFPVHQIQVMCNKLERIKQMSSRFQCQGSKPFQAIKLLYTEDDNIDTAPSRCVTILDLVSLGSKDEQKNFICSISKAIAKSRNGVIIIASFMLILKANDEEWVTLINKMYKSGYIKPFLSVRCDTHNKVCRDITTAEELSLASPRGGCLEICRWRGCGHECGSVCHPVNTDHCSNGDYLCRETCQLICCNGHHCILPCYHDCVCEWGCIFLRNCGHPLEDKDTVCYQPCQTPLKCGHPCSKICSECDKSHEDVECKKRCDKTCPRGHPCVPHRCDKDKGCPPCRIVTQLKLECRHMLTITCSDPDFDEENYVCHLQCERTYAFCGHRCVKRCYEECGPCETISLRPHPKCGHPTPSQCHVPILDPCIYPVQAKNPSFCGHEILVPCYLSDKLSSADISVYCRADCVKGVTNVCGHDCKGSCMRCYQGRFHIRCTEPCEKSLICRHFKICGETCDREGCREPCPKLLPCQHPCVGFCGETCPDGCRICTPDKLIDFLELSGEETRFYVRIPPCGHAIEESNLTEWLSTKNTEIKLKFCPICLVPIHPTLKRFSLQIQECWKDVQQVKSAIRGDENEIKKRLEQIEGDVIKILESGSYVPKFPKLGNHILTELRKPMKTTNKSRVTFDSMSLGKVQCIEWVFKEWKRVEESLPLYENLWIPEYFNKFKAEHTRLFDFTMRRIWPLHVNEVEAIRLEFTRVSDIQRLYERISLEMEDHILKLGKSVEGQKKFREAEAALYLRQPYTEEAQIEFDRKFKVFSRIQNYTLQLTDRERQEIVDAFGTRAGRWFKCPNGHVFVVTECGGPTERGLCNECGAPIGGEDHQLIEENQLATEMDGAQAPIWTTALQR</sequence>
<keyword evidence="2" id="KW-0963">Cytoplasm</keyword>
<proteinExistence type="predicted"/>
<evidence type="ECO:0000256" key="2">
    <source>
        <dbReference type="ARBA" id="ARBA00022490"/>
    </source>
</evidence>
<keyword evidence="5" id="KW-0862">Zinc</keyword>
<keyword evidence="9" id="KW-1185">Reference proteome</keyword>
<organism evidence="8 9">
    <name type="scientific">Folsomia candida</name>
    <name type="common">Springtail</name>
    <dbReference type="NCBI Taxonomy" id="158441"/>
    <lineage>
        <taxon>Eukaryota</taxon>
        <taxon>Metazoa</taxon>
        <taxon>Ecdysozoa</taxon>
        <taxon>Arthropoda</taxon>
        <taxon>Hexapoda</taxon>
        <taxon>Collembola</taxon>
        <taxon>Entomobryomorpha</taxon>
        <taxon>Isotomoidea</taxon>
        <taxon>Isotomidae</taxon>
        <taxon>Proisotominae</taxon>
        <taxon>Folsomia</taxon>
    </lineage>
</organism>
<dbReference type="OrthoDB" id="2423195at2759"/>
<protein>
    <submittedName>
        <fullName evidence="8">NFX1-type zinc finger-containing protein 1</fullName>
    </submittedName>
</protein>
<name>A0A226E6R0_FOLCA</name>
<keyword evidence="3" id="KW-0479">Metal-binding</keyword>
<dbReference type="EMBL" id="LNIX01000006">
    <property type="protein sequence ID" value="OXA52764.1"/>
    <property type="molecule type" value="Genomic_DNA"/>
</dbReference>
<evidence type="ECO:0000256" key="6">
    <source>
        <dbReference type="ARBA" id="ARBA00022859"/>
    </source>
</evidence>
<feature type="domain" description="RZ-type" evidence="7">
    <location>
        <begin position="825"/>
        <end position="896"/>
    </location>
</feature>
<dbReference type="AlphaFoldDB" id="A0A226E6R0"/>
<evidence type="ECO:0000259" key="7">
    <source>
        <dbReference type="PROSITE" id="PS51981"/>
    </source>
</evidence>
<reference evidence="8 9" key="1">
    <citation type="submission" date="2015-12" db="EMBL/GenBank/DDBJ databases">
        <title>The genome of Folsomia candida.</title>
        <authorList>
            <person name="Faddeeva A."/>
            <person name="Derks M.F."/>
            <person name="Anvar Y."/>
            <person name="Smit S."/>
            <person name="Van Straalen N."/>
            <person name="Roelofs D."/>
        </authorList>
    </citation>
    <scope>NUCLEOTIDE SEQUENCE [LARGE SCALE GENOMIC DNA]</scope>
    <source>
        <strain evidence="8 9">VU population</strain>
        <tissue evidence="8">Whole body</tissue>
    </source>
</reference>
<dbReference type="GO" id="GO:0002376">
    <property type="term" value="P:immune system process"/>
    <property type="evidence" value="ECO:0007669"/>
    <property type="project" value="UniProtKB-KW"/>
</dbReference>
<evidence type="ECO:0000256" key="1">
    <source>
        <dbReference type="ARBA" id="ARBA00004496"/>
    </source>
</evidence>
<dbReference type="Pfam" id="PF20173">
    <property type="entry name" value="ZnF_RZ-type"/>
    <property type="match status" value="1"/>
</dbReference>
<dbReference type="InterPro" id="IPR046439">
    <property type="entry name" value="ZF_RZ_dom"/>
</dbReference>
<keyword evidence="6" id="KW-0391">Immunity</keyword>
<dbReference type="GO" id="GO:0005737">
    <property type="term" value="C:cytoplasm"/>
    <property type="evidence" value="ECO:0007669"/>
    <property type="project" value="UniProtKB-SubCell"/>
</dbReference>
<accession>A0A226E6R0</accession>
<evidence type="ECO:0000256" key="3">
    <source>
        <dbReference type="ARBA" id="ARBA00022723"/>
    </source>
</evidence>
<comment type="caution">
    <text evidence="8">The sequence shown here is derived from an EMBL/GenBank/DDBJ whole genome shotgun (WGS) entry which is preliminary data.</text>
</comment>
<keyword evidence="4" id="KW-0863">Zinc-finger</keyword>
<evidence type="ECO:0000256" key="5">
    <source>
        <dbReference type="ARBA" id="ARBA00022833"/>
    </source>
</evidence>
<dbReference type="PROSITE" id="PS51981">
    <property type="entry name" value="ZF_RZ"/>
    <property type="match status" value="1"/>
</dbReference>
<comment type="subcellular location">
    <subcellularLocation>
        <location evidence="1">Cytoplasm</location>
    </subcellularLocation>
</comment>
<dbReference type="GO" id="GO:0008270">
    <property type="term" value="F:zinc ion binding"/>
    <property type="evidence" value="ECO:0007669"/>
    <property type="project" value="UniProtKB-KW"/>
</dbReference>
<evidence type="ECO:0000313" key="9">
    <source>
        <dbReference type="Proteomes" id="UP000198287"/>
    </source>
</evidence>
<evidence type="ECO:0000256" key="4">
    <source>
        <dbReference type="ARBA" id="ARBA00022771"/>
    </source>
</evidence>
<dbReference type="OMA" id="CGHNIQA"/>
<gene>
    <name evidence="8" type="ORF">Fcan01_12555</name>
</gene>
<dbReference type="Proteomes" id="UP000198287">
    <property type="component" value="Unassembled WGS sequence"/>
</dbReference>